<dbReference type="GO" id="GO:0003824">
    <property type="term" value="F:catalytic activity"/>
    <property type="evidence" value="ECO:0007669"/>
    <property type="project" value="InterPro"/>
</dbReference>
<comment type="caution">
    <text evidence="1">The sequence shown here is derived from an EMBL/GenBank/DDBJ whole genome shotgun (WGS) entry which is preliminary data.</text>
</comment>
<gene>
    <name evidence="1" type="ORF">F4Y42_15560</name>
</gene>
<sequence length="333" mass="36781">MRLVQYRTEAGDRRVAMVENEESLHVLNGTERVYDLAREAGRSGRPLIELVEERLGDRRAEYGAIAASGRLLPPLDHPDPTRLVISGTGLDHLGSAQARDAMHQNLNVEEEETLTDSMRMFRLGLEGGKPAPGQVGVAPEWFYKGDGRWLVPPGQPLTMPSFALEGSEEPELVGCYVIGDDGAVLRVGFALGNEFSDHVLEKKNYLYLAHSKLRQCSCGPELLLGDPPPHIEGTSRILRDGRELWSAPFLTGEDNMTHSLANIQHHHFKYGPFRTPGDVHLHFYGTATLSFAAGIQTEPGDVFEISAPGFGRPLQNELMDTPEAEQLVEIRTL</sequence>
<reference evidence="1" key="1">
    <citation type="submission" date="2019-09" db="EMBL/GenBank/DDBJ databases">
        <title>Characterisation of the sponge microbiome using genome-centric metagenomics.</title>
        <authorList>
            <person name="Engelberts J.P."/>
            <person name="Robbins S.J."/>
            <person name="De Goeij J.M."/>
            <person name="Aranda M."/>
            <person name="Bell S.C."/>
            <person name="Webster N.S."/>
        </authorList>
    </citation>
    <scope>NUCLEOTIDE SEQUENCE</scope>
    <source>
        <strain evidence="1">SB0664_bin_27</strain>
    </source>
</reference>
<name>A0A6B0YUR1_9CHLR</name>
<proteinExistence type="predicted"/>
<accession>A0A6B0YUR1</accession>
<dbReference type="AlphaFoldDB" id="A0A6B0YUR1"/>
<dbReference type="Gene3D" id="3.90.850.10">
    <property type="entry name" value="Fumarylacetoacetase-like, C-terminal domain"/>
    <property type="match status" value="1"/>
</dbReference>
<dbReference type="PIRSF" id="PIRSF033905">
    <property type="entry name" value="UCP033905"/>
    <property type="match status" value="1"/>
</dbReference>
<organism evidence="1">
    <name type="scientific">Caldilineaceae bacterium SB0664_bin_27</name>
    <dbReference type="NCBI Taxonomy" id="2605260"/>
    <lineage>
        <taxon>Bacteria</taxon>
        <taxon>Bacillati</taxon>
        <taxon>Chloroflexota</taxon>
        <taxon>Caldilineae</taxon>
        <taxon>Caldilineales</taxon>
        <taxon>Caldilineaceae</taxon>
    </lineage>
</organism>
<protein>
    <submittedName>
        <fullName evidence="1">FAH family protein</fullName>
    </submittedName>
</protein>
<dbReference type="EMBL" id="VXRG01000128">
    <property type="protein sequence ID" value="MXY94856.1"/>
    <property type="molecule type" value="Genomic_DNA"/>
</dbReference>
<dbReference type="InterPro" id="IPR036663">
    <property type="entry name" value="Fumarylacetoacetase_C_sf"/>
</dbReference>
<dbReference type="NCBIfam" id="NF040903">
    <property type="entry name" value="GguC"/>
    <property type="match status" value="1"/>
</dbReference>
<evidence type="ECO:0000313" key="1">
    <source>
        <dbReference type="EMBL" id="MXY94856.1"/>
    </source>
</evidence>
<dbReference type="InterPro" id="IPR009645">
    <property type="entry name" value="GguC"/>
</dbReference>
<dbReference type="SUPFAM" id="SSF56529">
    <property type="entry name" value="FAH"/>
    <property type="match status" value="1"/>
</dbReference>